<evidence type="ECO:0000313" key="9">
    <source>
        <dbReference type="EMBL" id="TIA86022.1"/>
    </source>
</evidence>
<keyword evidence="3" id="KW-0347">Helicase</keyword>
<dbReference type="PROSITE" id="PS51195">
    <property type="entry name" value="Q_MOTIF"/>
    <property type="match status" value="1"/>
</dbReference>
<evidence type="ECO:0000256" key="2">
    <source>
        <dbReference type="ARBA" id="ARBA00022801"/>
    </source>
</evidence>
<name>A0A4T0FD03_9BASI</name>
<reference evidence="9 10" key="1">
    <citation type="submission" date="2019-03" db="EMBL/GenBank/DDBJ databases">
        <title>Sequencing 23 genomes of Wallemia ichthyophaga.</title>
        <authorList>
            <person name="Gostincar C."/>
        </authorList>
    </citation>
    <scope>NUCLEOTIDE SEQUENCE [LARGE SCALE GENOMIC DNA]</scope>
    <source>
        <strain evidence="9 10">EXF-5753</strain>
    </source>
</reference>
<dbReference type="InterPro" id="IPR014001">
    <property type="entry name" value="Helicase_ATP-bd"/>
</dbReference>
<dbReference type="OrthoDB" id="196131at2759"/>
<feature type="domain" description="DEAD-box RNA helicase Q" evidence="8">
    <location>
        <begin position="169"/>
        <end position="197"/>
    </location>
</feature>
<dbReference type="InterPro" id="IPR014014">
    <property type="entry name" value="RNA_helicase_DEAD_Q_motif"/>
</dbReference>
<dbReference type="AlphaFoldDB" id="A0A4T0FD03"/>
<dbReference type="SMART" id="SM00487">
    <property type="entry name" value="DEXDc"/>
    <property type="match status" value="1"/>
</dbReference>
<dbReference type="GO" id="GO:0003676">
    <property type="term" value="F:nucleic acid binding"/>
    <property type="evidence" value="ECO:0007669"/>
    <property type="project" value="InterPro"/>
</dbReference>
<dbReference type="SUPFAM" id="SSF52540">
    <property type="entry name" value="P-loop containing nucleoside triphosphate hydrolases"/>
    <property type="match status" value="1"/>
</dbReference>
<sequence length="331" mass="36542">MNFNNDNDDEGVGFDISDDDIYVPVAQRRAALLSNSSSVQRAAVSPAPPIAQPDAAAKPQTSKTLLEEAQNVITEKAVQVCSPLHKESHKSEAERREEEDADIVMAHTKQQRKLLPAGELAHGIAYSETIKTTWRPPQYIRQRSMEENVEIWRRNHILVEGNDPPPPAEVFEDMKLPKAILTYLYNKGINAPTPIQMQGLPTAFSGRDMIGIAFTGSGKTLSFSLPLLMFALEEESKLSFEKGEGPVGMIVCPSRELARQTHDGLLQMSQALHEDGCPLIRSLLCIGGISMAEQNEVMQKGYHIIVATPGRLMDMLERGKVLLSSCKQVNI</sequence>
<evidence type="ECO:0000256" key="1">
    <source>
        <dbReference type="ARBA" id="ARBA00022741"/>
    </source>
</evidence>
<dbReference type="PANTHER" id="PTHR47958">
    <property type="entry name" value="ATP-DEPENDENT RNA HELICASE DBP3"/>
    <property type="match status" value="1"/>
</dbReference>
<dbReference type="Proteomes" id="UP000310189">
    <property type="component" value="Unassembled WGS sequence"/>
</dbReference>
<protein>
    <recommendedName>
        <fullName evidence="11">RNA helicase</fullName>
    </recommendedName>
</protein>
<dbReference type="GO" id="GO:0003724">
    <property type="term" value="F:RNA helicase activity"/>
    <property type="evidence" value="ECO:0007669"/>
    <property type="project" value="InterPro"/>
</dbReference>
<keyword evidence="2" id="KW-0378">Hydrolase</keyword>
<dbReference type="GO" id="GO:0016787">
    <property type="term" value="F:hydrolase activity"/>
    <property type="evidence" value="ECO:0007669"/>
    <property type="project" value="UniProtKB-KW"/>
</dbReference>
<organism evidence="9 10">
    <name type="scientific">Wallemia hederae</name>
    <dbReference type="NCBI Taxonomy" id="1540922"/>
    <lineage>
        <taxon>Eukaryota</taxon>
        <taxon>Fungi</taxon>
        <taxon>Dikarya</taxon>
        <taxon>Basidiomycota</taxon>
        <taxon>Wallemiomycotina</taxon>
        <taxon>Wallemiomycetes</taxon>
        <taxon>Wallemiales</taxon>
        <taxon>Wallemiaceae</taxon>
        <taxon>Wallemia</taxon>
    </lineage>
</organism>
<dbReference type="Pfam" id="PF00270">
    <property type="entry name" value="DEAD"/>
    <property type="match status" value="1"/>
</dbReference>
<evidence type="ECO:0000256" key="5">
    <source>
        <dbReference type="PROSITE-ProRule" id="PRU00552"/>
    </source>
</evidence>
<keyword evidence="10" id="KW-1185">Reference proteome</keyword>
<gene>
    <name evidence="9" type="ORF">E3P99_03818</name>
</gene>
<feature type="domain" description="Helicase ATP-binding" evidence="7">
    <location>
        <begin position="200"/>
        <end position="331"/>
    </location>
</feature>
<dbReference type="PROSITE" id="PS51192">
    <property type="entry name" value="HELICASE_ATP_BIND_1"/>
    <property type="match status" value="1"/>
</dbReference>
<keyword evidence="4" id="KW-0067">ATP-binding</keyword>
<accession>A0A4T0FD03</accession>
<evidence type="ECO:0000256" key="4">
    <source>
        <dbReference type="ARBA" id="ARBA00022840"/>
    </source>
</evidence>
<keyword evidence="1" id="KW-0547">Nucleotide-binding</keyword>
<dbReference type="InterPro" id="IPR027417">
    <property type="entry name" value="P-loop_NTPase"/>
</dbReference>
<dbReference type="InterPro" id="IPR011545">
    <property type="entry name" value="DEAD/DEAH_box_helicase_dom"/>
</dbReference>
<feature type="region of interest" description="Disordered" evidence="6">
    <location>
        <begin position="34"/>
        <end position="57"/>
    </location>
</feature>
<evidence type="ECO:0000259" key="8">
    <source>
        <dbReference type="PROSITE" id="PS51195"/>
    </source>
</evidence>
<comment type="caution">
    <text evidence="9">The sequence shown here is derived from an EMBL/GenBank/DDBJ whole genome shotgun (WGS) entry which is preliminary data.</text>
</comment>
<evidence type="ECO:0000313" key="10">
    <source>
        <dbReference type="Proteomes" id="UP000310189"/>
    </source>
</evidence>
<dbReference type="EMBL" id="SPNW01000091">
    <property type="protein sequence ID" value="TIA86022.1"/>
    <property type="molecule type" value="Genomic_DNA"/>
</dbReference>
<evidence type="ECO:0000259" key="7">
    <source>
        <dbReference type="PROSITE" id="PS51192"/>
    </source>
</evidence>
<evidence type="ECO:0000256" key="6">
    <source>
        <dbReference type="SAM" id="MobiDB-lite"/>
    </source>
</evidence>
<dbReference type="GO" id="GO:0005524">
    <property type="term" value="F:ATP binding"/>
    <property type="evidence" value="ECO:0007669"/>
    <property type="project" value="UniProtKB-KW"/>
</dbReference>
<proteinExistence type="predicted"/>
<dbReference type="Gene3D" id="3.40.50.300">
    <property type="entry name" value="P-loop containing nucleotide triphosphate hydrolases"/>
    <property type="match status" value="1"/>
</dbReference>
<evidence type="ECO:0000256" key="3">
    <source>
        <dbReference type="ARBA" id="ARBA00022806"/>
    </source>
</evidence>
<feature type="short sequence motif" description="Q motif" evidence="5">
    <location>
        <begin position="169"/>
        <end position="197"/>
    </location>
</feature>
<evidence type="ECO:0008006" key="11">
    <source>
        <dbReference type="Google" id="ProtNLM"/>
    </source>
</evidence>